<accession>A0A498C4E4</accession>
<dbReference type="AlphaFoldDB" id="A0A498C4E4"/>
<comment type="caution">
    <text evidence="2">The sequence shown here is derived from an EMBL/GenBank/DDBJ whole genome shotgun (WGS) entry which is preliminary data.</text>
</comment>
<dbReference type="EMBL" id="RCDA01000001">
    <property type="protein sequence ID" value="RLK51044.1"/>
    <property type="molecule type" value="Genomic_DNA"/>
</dbReference>
<evidence type="ECO:0000313" key="2">
    <source>
        <dbReference type="EMBL" id="RLK51044.1"/>
    </source>
</evidence>
<sequence>MSRYWIVVADASNARVLAREKKFSALQEVETLTHPESRLHRRDLASDRPGRLDESYSATSSEAEEPTDPKVREAQVFAREVAHVLERGRTGHRYEELILVAEPKFLGLLRKALDDETRERVAHEVTKNVTREPLEAITRTVDALL</sequence>
<name>A0A498C4E4_9GAMM</name>
<gene>
    <name evidence="2" type="ORF">DFR31_0958</name>
</gene>
<dbReference type="Proteomes" id="UP000275461">
    <property type="component" value="Unassembled WGS sequence"/>
</dbReference>
<feature type="compositionally biased region" description="Basic and acidic residues" evidence="1">
    <location>
        <begin position="34"/>
        <end position="54"/>
    </location>
</feature>
<dbReference type="InterPro" id="IPR019291">
    <property type="entry name" value="Host_attachment_protein"/>
</dbReference>
<dbReference type="RefSeq" id="WP_170153593.1">
    <property type="nucleotide sequence ID" value="NZ_RCDA01000001.1"/>
</dbReference>
<reference evidence="2 3" key="1">
    <citation type="submission" date="2018-10" db="EMBL/GenBank/DDBJ databases">
        <title>Genomic Encyclopedia of Type Strains, Phase IV (KMG-IV): sequencing the most valuable type-strain genomes for metagenomic binning, comparative biology and taxonomic classification.</title>
        <authorList>
            <person name="Goeker M."/>
        </authorList>
    </citation>
    <scope>NUCLEOTIDE SEQUENCE [LARGE SCALE GENOMIC DNA]</scope>
    <source>
        <strain evidence="2 3">DSM 12769</strain>
    </source>
</reference>
<protein>
    <submittedName>
        <fullName evidence="2">Protein required for attachment to host cells</fullName>
    </submittedName>
</protein>
<keyword evidence="3" id="KW-1185">Reference proteome</keyword>
<organism evidence="2 3">
    <name type="scientific">Alkalispirillum mobile</name>
    <dbReference type="NCBI Taxonomy" id="85925"/>
    <lineage>
        <taxon>Bacteria</taxon>
        <taxon>Pseudomonadati</taxon>
        <taxon>Pseudomonadota</taxon>
        <taxon>Gammaproteobacteria</taxon>
        <taxon>Chromatiales</taxon>
        <taxon>Ectothiorhodospiraceae</taxon>
        <taxon>Alkalispirillum</taxon>
    </lineage>
</organism>
<evidence type="ECO:0000313" key="3">
    <source>
        <dbReference type="Proteomes" id="UP000275461"/>
    </source>
</evidence>
<dbReference type="Pfam" id="PF10116">
    <property type="entry name" value="Host_attach"/>
    <property type="match status" value="1"/>
</dbReference>
<evidence type="ECO:0000256" key="1">
    <source>
        <dbReference type="SAM" id="MobiDB-lite"/>
    </source>
</evidence>
<proteinExistence type="predicted"/>
<feature type="region of interest" description="Disordered" evidence="1">
    <location>
        <begin position="34"/>
        <end position="71"/>
    </location>
</feature>